<organism evidence="1 2">
    <name type="scientific">Campylobacter upsaliensis</name>
    <dbReference type="NCBI Taxonomy" id="28080"/>
    <lineage>
        <taxon>Bacteria</taxon>
        <taxon>Pseudomonadati</taxon>
        <taxon>Campylobacterota</taxon>
        <taxon>Epsilonproteobacteria</taxon>
        <taxon>Campylobacterales</taxon>
        <taxon>Campylobacteraceae</taxon>
        <taxon>Campylobacter</taxon>
    </lineage>
</organism>
<reference evidence="1 2" key="1">
    <citation type="submission" date="2018-06" db="EMBL/GenBank/DDBJ databases">
        <authorList>
            <consortium name="Pathogen Informatics"/>
            <person name="Doyle S."/>
        </authorList>
    </citation>
    <scope>NUCLEOTIDE SEQUENCE [LARGE SCALE GENOMIC DNA]</scope>
    <source>
        <strain evidence="1 2">NCTC12264</strain>
    </source>
</reference>
<accession>A0A381F3J3</accession>
<dbReference type="Proteomes" id="UP000254161">
    <property type="component" value="Unassembled WGS sequence"/>
</dbReference>
<name>A0A381F3J3_CAMUP</name>
<protein>
    <recommendedName>
        <fullName evidence="3">EexN family lipoprotein</fullName>
    </recommendedName>
</protein>
<dbReference type="EMBL" id="UFUZ01000003">
    <property type="protein sequence ID" value="SUX41169.1"/>
    <property type="molecule type" value="Genomic_DNA"/>
</dbReference>
<dbReference type="AlphaFoldDB" id="A0A381F3J3"/>
<dbReference type="PROSITE" id="PS51257">
    <property type="entry name" value="PROKAR_LIPOPROTEIN"/>
    <property type="match status" value="1"/>
</dbReference>
<sequence length="101" mass="11632">MKKIISGLVLASLATFTFFGCSSEPRSIEEFQKMPKEELDKFRKECENKFNSADFQKELVQYATTGKSSNKEFMECQNANEAKIRNGMKEDFIPQGFKKNN</sequence>
<evidence type="ECO:0008006" key="3">
    <source>
        <dbReference type="Google" id="ProtNLM"/>
    </source>
</evidence>
<evidence type="ECO:0000313" key="2">
    <source>
        <dbReference type="Proteomes" id="UP000254161"/>
    </source>
</evidence>
<proteinExistence type="predicted"/>
<dbReference type="RefSeq" id="WP_004276331.1">
    <property type="nucleotide sequence ID" value="NZ_JANKIR010000022.1"/>
</dbReference>
<gene>
    <name evidence="1" type="ORF">NCTC12264_01987</name>
</gene>
<evidence type="ECO:0000313" key="1">
    <source>
        <dbReference type="EMBL" id="SUX41169.1"/>
    </source>
</evidence>